<name>A0A6L9EF42_9FLAO</name>
<evidence type="ECO:0008006" key="3">
    <source>
        <dbReference type="Google" id="ProtNLM"/>
    </source>
</evidence>
<organism evidence="1 2">
    <name type="scientific">Poritiphilus flavus</name>
    <dbReference type="NCBI Taxonomy" id="2697053"/>
    <lineage>
        <taxon>Bacteria</taxon>
        <taxon>Pseudomonadati</taxon>
        <taxon>Bacteroidota</taxon>
        <taxon>Flavobacteriia</taxon>
        <taxon>Flavobacteriales</taxon>
        <taxon>Flavobacteriaceae</taxon>
        <taxon>Poritiphilus</taxon>
    </lineage>
</organism>
<protein>
    <recommendedName>
        <fullName evidence="3">Outer membrane protein beta-barrel domain-containing protein</fullName>
    </recommendedName>
</protein>
<dbReference type="RefSeq" id="WP_161436396.1">
    <property type="nucleotide sequence ID" value="NZ_WXYO01000007.1"/>
</dbReference>
<dbReference type="InterPro" id="IPR046111">
    <property type="entry name" value="DUF6048"/>
</dbReference>
<evidence type="ECO:0000313" key="2">
    <source>
        <dbReference type="Proteomes" id="UP000475249"/>
    </source>
</evidence>
<evidence type="ECO:0000313" key="1">
    <source>
        <dbReference type="EMBL" id="NAS13346.1"/>
    </source>
</evidence>
<proteinExistence type="predicted"/>
<keyword evidence="2" id="KW-1185">Reference proteome</keyword>
<sequence>MSRYFISLIGLFWIVSGLAQQESIDLQPKDTVRYDEPYGIRVGIDLNRPLITFLNDDYTGFEIVGDYRITRKLYLAAELGNEKKTRSELLGNDLNEGQFEIYNFTTSGSYLKLGVDYNTYENWYGMNNSIFIGGRYAISSHSQTLNNYTLFDSNRYWSPDGFVPGSLEPEEFGGLSASWLEFVFGTKVELFANIFLGASVRLAFLVTNKEADRFPNLWIPGFNKVTDGSNFGVGYNYTLSYFLPLYKKAKKKKVEEAPQGQ</sequence>
<reference evidence="1 2" key="1">
    <citation type="submission" date="2020-01" db="EMBL/GenBank/DDBJ databases">
        <title>Bacteria diversity of Porities sp.</title>
        <authorList>
            <person name="Wang G."/>
        </authorList>
    </citation>
    <scope>NUCLEOTIDE SEQUENCE [LARGE SCALE GENOMIC DNA]</scope>
    <source>
        <strain evidence="1 2">R33</strain>
    </source>
</reference>
<comment type="caution">
    <text evidence="1">The sequence shown here is derived from an EMBL/GenBank/DDBJ whole genome shotgun (WGS) entry which is preliminary data.</text>
</comment>
<dbReference type="Pfam" id="PF19515">
    <property type="entry name" value="DUF6048"/>
    <property type="match status" value="1"/>
</dbReference>
<dbReference type="Proteomes" id="UP000475249">
    <property type="component" value="Unassembled WGS sequence"/>
</dbReference>
<dbReference type="EMBL" id="WXYO01000007">
    <property type="protein sequence ID" value="NAS13346.1"/>
    <property type="molecule type" value="Genomic_DNA"/>
</dbReference>
<accession>A0A6L9EF42</accession>
<gene>
    <name evidence="1" type="ORF">GTQ38_15140</name>
</gene>
<dbReference type="AlphaFoldDB" id="A0A6L9EF42"/>